<comment type="function">
    <text evidence="6">Essential for proper morphogenesis of the vacuole. May exist as structural reinforcement on the surface of the vacuolar membrane and be required for maintenance against rupture by osmotic pressure.</text>
</comment>
<evidence type="ECO:0000256" key="6">
    <source>
        <dbReference type="ARBA" id="ARBA00054927"/>
    </source>
</evidence>
<evidence type="ECO:0000256" key="3">
    <source>
        <dbReference type="ARBA" id="ARBA00022490"/>
    </source>
</evidence>
<evidence type="ECO:0008006" key="12">
    <source>
        <dbReference type="Google" id="ProtNLM"/>
    </source>
</evidence>
<dbReference type="Pfam" id="PF00787">
    <property type="entry name" value="PX"/>
    <property type="match status" value="1"/>
</dbReference>
<dbReference type="SMART" id="SM00397">
    <property type="entry name" value="t_SNARE"/>
    <property type="match status" value="1"/>
</dbReference>
<feature type="domain" description="T-SNARE coiled-coil homology" evidence="8">
    <location>
        <begin position="317"/>
        <end position="379"/>
    </location>
</feature>
<feature type="compositionally biased region" description="Basic residues" evidence="7">
    <location>
        <begin position="370"/>
        <end position="380"/>
    </location>
</feature>
<keyword evidence="3" id="KW-0963">Cytoplasm</keyword>
<evidence type="ECO:0000256" key="5">
    <source>
        <dbReference type="ARBA" id="ARBA00023054"/>
    </source>
</evidence>
<dbReference type="CDD" id="cd15858">
    <property type="entry name" value="SNARE_VAM7"/>
    <property type="match status" value="1"/>
</dbReference>
<name>A0A8H3U088_9TREE</name>
<dbReference type="SUPFAM" id="SSF58038">
    <property type="entry name" value="SNARE fusion complex"/>
    <property type="match status" value="1"/>
</dbReference>
<dbReference type="InterPro" id="IPR000727">
    <property type="entry name" value="T_SNARE_dom"/>
</dbReference>
<dbReference type="Gene3D" id="1.20.5.110">
    <property type="match status" value="1"/>
</dbReference>
<dbReference type="AlphaFoldDB" id="A0A8H3U088"/>
<evidence type="ECO:0000256" key="2">
    <source>
        <dbReference type="ARBA" id="ARBA00004496"/>
    </source>
</evidence>
<keyword evidence="11" id="KW-1185">Reference proteome</keyword>
<dbReference type="PROSITE" id="PS50195">
    <property type="entry name" value="PX"/>
    <property type="match status" value="1"/>
</dbReference>
<protein>
    <recommendedName>
        <fullName evidence="12">Phox-like protein</fullName>
    </recommendedName>
</protein>
<dbReference type="OrthoDB" id="428895at2759"/>
<dbReference type="PROSITE" id="PS50192">
    <property type="entry name" value="T_SNARE"/>
    <property type="match status" value="1"/>
</dbReference>
<evidence type="ECO:0000259" key="8">
    <source>
        <dbReference type="PROSITE" id="PS50192"/>
    </source>
</evidence>
<dbReference type="PANTHER" id="PTHR22999">
    <property type="entry name" value="PX SERINE/THREONINE KINASE PXK"/>
    <property type="match status" value="1"/>
</dbReference>
<comment type="caution">
    <text evidence="10">The sequence shown here is derived from an EMBL/GenBank/DDBJ whole genome shotgun (WGS) entry which is preliminary data.</text>
</comment>
<evidence type="ECO:0000259" key="9">
    <source>
        <dbReference type="PROSITE" id="PS50195"/>
    </source>
</evidence>
<dbReference type="CDD" id="cd06897">
    <property type="entry name" value="PX_SNARE"/>
    <property type="match status" value="1"/>
</dbReference>
<evidence type="ECO:0000256" key="1">
    <source>
        <dbReference type="ARBA" id="ARBA00004116"/>
    </source>
</evidence>
<dbReference type="GO" id="GO:0016192">
    <property type="term" value="P:vesicle-mediated transport"/>
    <property type="evidence" value="ECO:0007669"/>
    <property type="project" value="UniProtKB-ARBA"/>
</dbReference>
<reference evidence="10" key="1">
    <citation type="submission" date="2020-07" db="EMBL/GenBank/DDBJ databases">
        <title>Draft Genome Sequence of a Deep-Sea Yeast, Naganishia (Cryptococcus) liquefaciens strain N6.</title>
        <authorList>
            <person name="Han Y.W."/>
            <person name="Kajitani R."/>
            <person name="Morimoto H."/>
            <person name="Parhat M."/>
            <person name="Tsubouchi H."/>
            <person name="Bakenova O."/>
            <person name="Ogata M."/>
            <person name="Argunhan B."/>
            <person name="Aoki R."/>
            <person name="Kajiwara S."/>
            <person name="Itoh T."/>
            <person name="Iwasaki H."/>
        </authorList>
    </citation>
    <scope>NUCLEOTIDE SEQUENCE</scope>
    <source>
        <strain evidence="10">N6</strain>
    </source>
</reference>
<dbReference type="InterPro" id="IPR036871">
    <property type="entry name" value="PX_dom_sf"/>
</dbReference>
<evidence type="ECO:0000256" key="7">
    <source>
        <dbReference type="SAM" id="MobiDB-lite"/>
    </source>
</evidence>
<evidence type="ECO:0000313" key="10">
    <source>
        <dbReference type="EMBL" id="GHJ90344.1"/>
    </source>
</evidence>
<accession>A0A8H3U088</accession>
<dbReference type="GO" id="GO:0097576">
    <property type="term" value="P:vacuole fusion"/>
    <property type="evidence" value="ECO:0007669"/>
    <property type="project" value="UniProtKB-ARBA"/>
</dbReference>
<keyword evidence="4" id="KW-0926">Vacuole</keyword>
<dbReference type="EMBL" id="BLZA01000058">
    <property type="protein sequence ID" value="GHJ90344.1"/>
    <property type="molecule type" value="Genomic_DNA"/>
</dbReference>
<feature type="domain" description="PX" evidence="9">
    <location>
        <begin position="2"/>
        <end position="119"/>
    </location>
</feature>
<keyword evidence="5" id="KW-0175">Coiled coil</keyword>
<dbReference type="Gene3D" id="3.30.1520.10">
    <property type="entry name" value="Phox-like domain"/>
    <property type="match status" value="1"/>
</dbReference>
<proteinExistence type="predicted"/>
<dbReference type="InterPro" id="IPR001683">
    <property type="entry name" value="PX_dom"/>
</dbReference>
<organism evidence="10 11">
    <name type="scientific">Naganishia liquefaciens</name>
    <dbReference type="NCBI Taxonomy" id="104408"/>
    <lineage>
        <taxon>Eukaryota</taxon>
        <taxon>Fungi</taxon>
        <taxon>Dikarya</taxon>
        <taxon>Basidiomycota</taxon>
        <taxon>Agaricomycotina</taxon>
        <taxon>Tremellomycetes</taxon>
        <taxon>Filobasidiales</taxon>
        <taxon>Filobasidiaceae</taxon>
        <taxon>Naganishia</taxon>
    </lineage>
</organism>
<dbReference type="InterPro" id="IPR051837">
    <property type="entry name" value="SortingNexin/PXDomain-PKLike"/>
</dbReference>
<comment type="subcellular location">
    <subcellularLocation>
        <location evidence="2">Cytoplasm</location>
    </subcellularLocation>
    <subcellularLocation>
        <location evidence="1">Vacuole</location>
    </subcellularLocation>
</comment>
<dbReference type="PANTHER" id="PTHR22999:SF23">
    <property type="entry name" value="SORTING NEXIN-16"/>
    <property type="match status" value="1"/>
</dbReference>
<sequence length="380" mass="41156">MSEIQGIAVVGHQVKKDPKPHVTYSVKVSTSTRTWLVHRRYNDFVALNAELKSSTGKEPPGSLPPKHAWSLTRNVEDPKLVDERQRGLEAYLKTILIHRDPCWRTAFGFLDFLAVPSNTHSARTASATASKLASGLPAVGGDDTTMLHTSTSWMTEYTALQHVLRSVRAALLKRDTLAQLGDASGSRSAAVEAKRSIKELKVRLQGLENGLPLVEGLGQGERSRREGMVDSLKDEITNVEKMADAGIRVSAPPLSASPAGGSRSTTPLNESARTALLGPSPAPPPSRVFGTGAARTAPQETAQTRPLDADGLVMLQKTQMDQQDAQLTQLSAVLQRQMRIGQEIGREVAEQNEMLDHMSSEADRVGGKLGRAKRQLNRLG</sequence>
<gene>
    <name evidence="10" type="ORF">NliqN6_6746</name>
</gene>
<dbReference type="Proteomes" id="UP000620104">
    <property type="component" value="Unassembled WGS sequence"/>
</dbReference>
<feature type="region of interest" description="Disordered" evidence="7">
    <location>
        <begin position="359"/>
        <end position="380"/>
    </location>
</feature>
<dbReference type="GO" id="GO:0035091">
    <property type="term" value="F:phosphatidylinositol binding"/>
    <property type="evidence" value="ECO:0007669"/>
    <property type="project" value="InterPro"/>
</dbReference>
<dbReference type="SMART" id="SM00312">
    <property type="entry name" value="PX"/>
    <property type="match status" value="1"/>
</dbReference>
<dbReference type="SUPFAM" id="SSF64268">
    <property type="entry name" value="PX domain"/>
    <property type="match status" value="1"/>
</dbReference>
<evidence type="ECO:0000313" key="11">
    <source>
        <dbReference type="Proteomes" id="UP000620104"/>
    </source>
</evidence>
<dbReference type="GO" id="GO:0007034">
    <property type="term" value="P:vacuolar transport"/>
    <property type="evidence" value="ECO:0007669"/>
    <property type="project" value="UniProtKB-ARBA"/>
</dbReference>
<dbReference type="FunFam" id="1.20.5.110:FF:000058">
    <property type="entry name" value="VAM7p Vacuolar SNARE protein"/>
    <property type="match status" value="1"/>
</dbReference>
<dbReference type="GO" id="GO:0000329">
    <property type="term" value="C:fungal-type vacuole membrane"/>
    <property type="evidence" value="ECO:0007669"/>
    <property type="project" value="UniProtKB-ARBA"/>
</dbReference>
<evidence type="ECO:0000256" key="4">
    <source>
        <dbReference type="ARBA" id="ARBA00022554"/>
    </source>
</evidence>